<feature type="domain" description="Knr4/Smi1-like" evidence="1">
    <location>
        <begin position="17"/>
        <end position="138"/>
    </location>
</feature>
<organism evidence="2 3">
    <name type="scientific">Duganella vulcania</name>
    <dbReference type="NCBI Taxonomy" id="2692166"/>
    <lineage>
        <taxon>Bacteria</taxon>
        <taxon>Pseudomonadati</taxon>
        <taxon>Pseudomonadota</taxon>
        <taxon>Betaproteobacteria</taxon>
        <taxon>Burkholderiales</taxon>
        <taxon>Oxalobacteraceae</taxon>
        <taxon>Telluria group</taxon>
        <taxon>Duganella</taxon>
    </lineage>
</organism>
<accession>A0A845HHH0</accession>
<keyword evidence="3" id="KW-1185">Reference proteome</keyword>
<gene>
    <name evidence="2" type="ORF">GTP81_06425</name>
</gene>
<dbReference type="RefSeq" id="WP_161089104.1">
    <property type="nucleotide sequence ID" value="NZ_WWCV01000008.1"/>
</dbReference>
<name>A0A845HHH0_9BURK</name>
<comment type="caution">
    <text evidence="2">The sequence shown here is derived from an EMBL/GenBank/DDBJ whole genome shotgun (WGS) entry which is preliminary data.</text>
</comment>
<dbReference type="SUPFAM" id="SSF160631">
    <property type="entry name" value="SMI1/KNR4-like"/>
    <property type="match status" value="1"/>
</dbReference>
<dbReference type="Pfam" id="PF09346">
    <property type="entry name" value="SMI1_KNR4"/>
    <property type="match status" value="1"/>
</dbReference>
<protein>
    <recommendedName>
        <fullName evidence="1">Knr4/Smi1-like domain-containing protein</fullName>
    </recommendedName>
</protein>
<dbReference type="InterPro" id="IPR018958">
    <property type="entry name" value="Knr4/Smi1-like_dom"/>
</dbReference>
<dbReference type="EMBL" id="WWCV01000008">
    <property type="protein sequence ID" value="MYN16384.1"/>
    <property type="molecule type" value="Genomic_DNA"/>
</dbReference>
<dbReference type="Gene3D" id="3.40.1580.10">
    <property type="entry name" value="SMI1/KNR4-like"/>
    <property type="match status" value="1"/>
</dbReference>
<evidence type="ECO:0000313" key="3">
    <source>
        <dbReference type="Proteomes" id="UP000484875"/>
    </source>
</evidence>
<reference evidence="2 3" key="1">
    <citation type="submission" date="2019-12" db="EMBL/GenBank/DDBJ databases">
        <title>Novel species isolated from a subtropical stream in China.</title>
        <authorList>
            <person name="Lu H."/>
        </authorList>
    </citation>
    <scope>NUCLEOTIDE SEQUENCE [LARGE SCALE GENOMIC DNA]</scope>
    <source>
        <strain evidence="2 3">FT107W</strain>
    </source>
</reference>
<dbReference type="InterPro" id="IPR037883">
    <property type="entry name" value="Knr4/Smi1-like_sf"/>
</dbReference>
<evidence type="ECO:0000313" key="2">
    <source>
        <dbReference type="EMBL" id="MYN16384.1"/>
    </source>
</evidence>
<evidence type="ECO:0000259" key="1">
    <source>
        <dbReference type="Pfam" id="PF09346"/>
    </source>
</evidence>
<sequence length="145" mass="15947">MSFASKIIPIGSHFDSASEREVRAAEVELGIPFPAPFRELQLNYGRCTFDGEAIVPRVSGPPLDIFVLFGCKGEANNCVTDFRAHPEFVAKGLLPIADDIFNNRYVWSATTGQVSFVDYTGGLGVVTVAESLEQFFERIEVLPDE</sequence>
<proteinExistence type="predicted"/>
<dbReference type="AlphaFoldDB" id="A0A845HHH0"/>
<dbReference type="Proteomes" id="UP000484875">
    <property type="component" value="Unassembled WGS sequence"/>
</dbReference>